<dbReference type="KEGG" id="pswu:SY83_10515"/>
<dbReference type="InterPro" id="IPR050399">
    <property type="entry name" value="HPr"/>
</dbReference>
<dbReference type="RefSeq" id="WP_068606277.1">
    <property type="nucleotide sequence ID" value="NZ_CP011388.1"/>
</dbReference>
<dbReference type="InterPro" id="IPR002114">
    <property type="entry name" value="PTS_HPr_Ser_P_site"/>
</dbReference>
<keyword evidence="3" id="KW-0598">Phosphotransferase system</keyword>
<dbReference type="PROSITE" id="PS51350">
    <property type="entry name" value="PTS_HPR_DOM"/>
    <property type="match status" value="1"/>
</dbReference>
<dbReference type="GO" id="GO:0005737">
    <property type="term" value="C:cytoplasm"/>
    <property type="evidence" value="ECO:0007669"/>
    <property type="project" value="UniProtKB-SubCell"/>
</dbReference>
<evidence type="ECO:0000256" key="3">
    <source>
        <dbReference type="ARBA" id="ARBA00022683"/>
    </source>
</evidence>
<dbReference type="Proteomes" id="UP000076927">
    <property type="component" value="Chromosome"/>
</dbReference>
<dbReference type="PANTHER" id="PTHR33705">
    <property type="entry name" value="PHOSPHOCARRIER PROTEIN HPR"/>
    <property type="match status" value="1"/>
</dbReference>
<dbReference type="AlphaFoldDB" id="A0A172THW9"/>
<dbReference type="GO" id="GO:0009401">
    <property type="term" value="P:phosphoenolpyruvate-dependent sugar phosphotransferase system"/>
    <property type="evidence" value="ECO:0007669"/>
    <property type="project" value="UniProtKB-KW"/>
</dbReference>
<gene>
    <name evidence="5" type="ORF">SY83_10515</name>
</gene>
<comment type="subcellular location">
    <subcellularLocation>
        <location evidence="1">Cytoplasm</location>
    </subcellularLocation>
</comment>
<organism evidence="5 6">
    <name type="scientific">Paenibacillus swuensis</name>
    <dbReference type="NCBI Taxonomy" id="1178515"/>
    <lineage>
        <taxon>Bacteria</taxon>
        <taxon>Bacillati</taxon>
        <taxon>Bacillota</taxon>
        <taxon>Bacilli</taxon>
        <taxon>Bacillales</taxon>
        <taxon>Paenibacillaceae</taxon>
        <taxon>Paenibacillus</taxon>
    </lineage>
</organism>
<keyword evidence="6" id="KW-1185">Reference proteome</keyword>
<accession>A0A172THW9</accession>
<dbReference type="PRINTS" id="PR00107">
    <property type="entry name" value="PHOSPHOCPHPR"/>
</dbReference>
<dbReference type="OrthoDB" id="9809047at2"/>
<dbReference type="STRING" id="1178515.SY83_10515"/>
<dbReference type="NCBIfam" id="TIGR01003">
    <property type="entry name" value="PTS_HPr_family"/>
    <property type="match status" value="1"/>
</dbReference>
<proteinExistence type="predicted"/>
<dbReference type="PATRIC" id="fig|1178515.4.peg.2110"/>
<dbReference type="Gene3D" id="3.30.1340.10">
    <property type="entry name" value="HPr-like"/>
    <property type="match status" value="1"/>
</dbReference>
<dbReference type="EMBL" id="CP011388">
    <property type="protein sequence ID" value="ANE46631.1"/>
    <property type="molecule type" value="Genomic_DNA"/>
</dbReference>
<evidence type="ECO:0000313" key="5">
    <source>
        <dbReference type="EMBL" id="ANE46631.1"/>
    </source>
</evidence>
<keyword evidence="2" id="KW-0963">Cytoplasm</keyword>
<protein>
    <recommendedName>
        <fullName evidence="4">HPr domain-containing protein</fullName>
    </recommendedName>
</protein>
<evidence type="ECO:0000313" key="6">
    <source>
        <dbReference type="Proteomes" id="UP000076927"/>
    </source>
</evidence>
<dbReference type="Pfam" id="PF00381">
    <property type="entry name" value="PTS-HPr"/>
    <property type="match status" value="1"/>
</dbReference>
<feature type="domain" description="HPr" evidence="4">
    <location>
        <begin position="1"/>
        <end position="89"/>
    </location>
</feature>
<sequence>MQQTFTVVNTSGIHARPARKVVEAAMAFPCTVHLEKSGGGKRFSAKSLVGVLSLGAKHGDAVEVIADGEQAGEAVAAIGAILEAAHDESGV</sequence>
<evidence type="ECO:0000259" key="4">
    <source>
        <dbReference type="PROSITE" id="PS51350"/>
    </source>
</evidence>
<dbReference type="SUPFAM" id="SSF55594">
    <property type="entry name" value="HPr-like"/>
    <property type="match status" value="1"/>
</dbReference>
<dbReference type="InterPro" id="IPR000032">
    <property type="entry name" value="HPr-like"/>
</dbReference>
<dbReference type="CDD" id="cd00367">
    <property type="entry name" value="PTS-HPr_like"/>
    <property type="match status" value="1"/>
</dbReference>
<name>A0A172THW9_9BACL</name>
<reference evidence="5 6" key="1">
    <citation type="submission" date="2015-01" db="EMBL/GenBank/DDBJ databases">
        <title>Paenibacillus swuensis/DY6/whole genome sequencing.</title>
        <authorList>
            <person name="Kim M.K."/>
            <person name="Srinivasan S."/>
            <person name="Lee J.-J."/>
        </authorList>
    </citation>
    <scope>NUCLEOTIDE SEQUENCE [LARGE SCALE GENOMIC DNA]</scope>
    <source>
        <strain evidence="5 6">DY6</strain>
    </source>
</reference>
<dbReference type="InterPro" id="IPR035895">
    <property type="entry name" value="HPr-like_sf"/>
</dbReference>
<evidence type="ECO:0000256" key="1">
    <source>
        <dbReference type="ARBA" id="ARBA00004496"/>
    </source>
</evidence>
<dbReference type="PANTHER" id="PTHR33705:SF2">
    <property type="entry name" value="PHOSPHOCARRIER PROTEIN NPR"/>
    <property type="match status" value="1"/>
</dbReference>
<evidence type="ECO:0000256" key="2">
    <source>
        <dbReference type="ARBA" id="ARBA00022490"/>
    </source>
</evidence>
<dbReference type="PROSITE" id="PS00589">
    <property type="entry name" value="PTS_HPR_SER"/>
    <property type="match status" value="1"/>
</dbReference>